<dbReference type="GO" id="GO:0050920">
    <property type="term" value="P:regulation of chemotaxis"/>
    <property type="evidence" value="ECO:0007669"/>
    <property type="project" value="InterPro"/>
</dbReference>
<proteinExistence type="predicted"/>
<organism evidence="2 3">
    <name type="scientific">Bradyrhizobium erythrophlei</name>
    <dbReference type="NCBI Taxonomy" id="1437360"/>
    <lineage>
        <taxon>Bacteria</taxon>
        <taxon>Pseudomonadati</taxon>
        <taxon>Pseudomonadota</taxon>
        <taxon>Alphaproteobacteria</taxon>
        <taxon>Hyphomicrobiales</taxon>
        <taxon>Nitrobacteraceae</taxon>
        <taxon>Bradyrhizobium</taxon>
    </lineage>
</organism>
<dbReference type="EMBL" id="LT670849">
    <property type="protein sequence ID" value="SHN68476.1"/>
    <property type="molecule type" value="Genomic_DNA"/>
</dbReference>
<evidence type="ECO:0000313" key="2">
    <source>
        <dbReference type="EMBL" id="SHN68476.1"/>
    </source>
</evidence>
<dbReference type="GO" id="GO:0009288">
    <property type="term" value="C:bacterial-type flagellum"/>
    <property type="evidence" value="ECO:0007669"/>
    <property type="project" value="InterPro"/>
</dbReference>
<dbReference type="GO" id="GO:0003824">
    <property type="term" value="F:catalytic activity"/>
    <property type="evidence" value="ECO:0007669"/>
    <property type="project" value="InterPro"/>
</dbReference>
<keyword evidence="3" id="KW-1185">Reference proteome</keyword>
<evidence type="ECO:0000256" key="1">
    <source>
        <dbReference type="SAM" id="Coils"/>
    </source>
</evidence>
<dbReference type="AlphaFoldDB" id="A0A1M7TCS2"/>
<accession>A0A1M7TCS2</accession>
<name>A0A1M7TCS2_9BRAD</name>
<dbReference type="InterPro" id="IPR007439">
    <property type="entry name" value="Chemotax_Pase_CheZ"/>
</dbReference>
<gene>
    <name evidence="2" type="ORF">SAMN05444170_1350</name>
</gene>
<evidence type="ECO:0000313" key="3">
    <source>
        <dbReference type="Proteomes" id="UP000184096"/>
    </source>
</evidence>
<reference evidence="3" key="1">
    <citation type="submission" date="2016-11" db="EMBL/GenBank/DDBJ databases">
        <authorList>
            <person name="Varghese N."/>
            <person name="Submissions S."/>
        </authorList>
    </citation>
    <scope>NUCLEOTIDE SEQUENCE [LARGE SCALE GENOMIC DNA]</scope>
    <source>
        <strain evidence="3">GAS401</strain>
    </source>
</reference>
<keyword evidence="1" id="KW-0175">Coiled coil</keyword>
<dbReference type="Gene3D" id="1.10.287.500">
    <property type="entry name" value="Helix hairpin bin"/>
    <property type="match status" value="1"/>
</dbReference>
<dbReference type="SUPFAM" id="SSF75708">
    <property type="entry name" value="Chemotaxis phosphatase CheZ"/>
    <property type="match status" value="1"/>
</dbReference>
<protein>
    <submittedName>
        <fullName evidence="2">Chemotaxis protein CheZ</fullName>
    </submittedName>
</protein>
<dbReference type="Pfam" id="PF04344">
    <property type="entry name" value="CheZ"/>
    <property type="match status" value="1"/>
</dbReference>
<feature type="coiled-coil region" evidence="1">
    <location>
        <begin position="87"/>
        <end position="114"/>
    </location>
</feature>
<dbReference type="Proteomes" id="UP000184096">
    <property type="component" value="Chromosome I"/>
</dbReference>
<sequence length="284" mass="31298">MHAGSGVNLMLNLVCFKTRRNKGVRDIPMPVHRRRFRIEEAISGDIQLPPEVDTELGPMHREVMNELRAIRAQMAAPRASAMAETIGEAATREAAEAQAMLDSYRAQIEQCEKLKVELDLIYDAITRTKREIAVLHGNSFNGEEMAKVNGELGAVVGGTEEATQQILEATEAIDNAATALSKVTSPDQQKLLSEEIQERVVSIFEACNFQDLTGQRIKKVMTTMKFIEHHITVMMDIWGGVDAIKAHAPPIVDTREGDAKLLNGPKLEGDVGHASQDDIDALFD</sequence>